<keyword evidence="5" id="KW-1185">Reference proteome</keyword>
<dbReference type="EMBL" id="KN831794">
    <property type="protein sequence ID" value="KIM37889.1"/>
    <property type="molecule type" value="Genomic_DNA"/>
</dbReference>
<dbReference type="HOGENOM" id="CLU_047639_6_1_1"/>
<evidence type="ECO:0000313" key="4">
    <source>
        <dbReference type="EMBL" id="KIM37889.1"/>
    </source>
</evidence>
<dbReference type="PANTHER" id="PTHR31836:SF28">
    <property type="entry name" value="SRCR DOMAIN-CONTAINING PROTEIN-RELATED"/>
    <property type="match status" value="1"/>
</dbReference>
<evidence type="ECO:0000259" key="3">
    <source>
        <dbReference type="Pfam" id="PF03330"/>
    </source>
</evidence>
<dbReference type="AlphaFoldDB" id="A0A0C3C0T4"/>
<reference evidence="5" key="2">
    <citation type="submission" date="2015-01" db="EMBL/GenBank/DDBJ databases">
        <title>Evolutionary Origins and Diversification of the Mycorrhizal Mutualists.</title>
        <authorList>
            <consortium name="DOE Joint Genome Institute"/>
            <consortium name="Mycorrhizal Genomics Consortium"/>
            <person name="Kohler A."/>
            <person name="Kuo A."/>
            <person name="Nagy L.G."/>
            <person name="Floudas D."/>
            <person name="Copeland A."/>
            <person name="Barry K.W."/>
            <person name="Cichocki N."/>
            <person name="Veneault-Fourrey C."/>
            <person name="LaButti K."/>
            <person name="Lindquist E.A."/>
            <person name="Lipzen A."/>
            <person name="Lundell T."/>
            <person name="Morin E."/>
            <person name="Murat C."/>
            <person name="Riley R."/>
            <person name="Ohm R."/>
            <person name="Sun H."/>
            <person name="Tunlid A."/>
            <person name="Henrissat B."/>
            <person name="Grigoriev I.V."/>
            <person name="Hibbett D.S."/>
            <person name="Martin F."/>
        </authorList>
    </citation>
    <scope>NUCLEOTIDE SEQUENCE [LARGE SCALE GENOMIC DNA]</scope>
    <source>
        <strain evidence="5">h7</strain>
    </source>
</reference>
<dbReference type="OrthoDB" id="406505at2759"/>
<organism evidence="4 5">
    <name type="scientific">Hebeloma cylindrosporum</name>
    <dbReference type="NCBI Taxonomy" id="76867"/>
    <lineage>
        <taxon>Eukaryota</taxon>
        <taxon>Fungi</taxon>
        <taxon>Dikarya</taxon>
        <taxon>Basidiomycota</taxon>
        <taxon>Agaricomycotina</taxon>
        <taxon>Agaricomycetes</taxon>
        <taxon>Agaricomycetidae</taxon>
        <taxon>Agaricales</taxon>
        <taxon>Agaricineae</taxon>
        <taxon>Hymenogastraceae</taxon>
        <taxon>Hebeloma</taxon>
    </lineage>
</organism>
<feature type="signal peptide" evidence="2">
    <location>
        <begin position="1"/>
        <end position="19"/>
    </location>
</feature>
<dbReference type="InterPro" id="IPR036908">
    <property type="entry name" value="RlpA-like_sf"/>
</dbReference>
<dbReference type="SUPFAM" id="SSF50685">
    <property type="entry name" value="Barwin-like endoglucanases"/>
    <property type="match status" value="1"/>
</dbReference>
<accession>A0A0C3C0T4</accession>
<keyword evidence="1 2" id="KW-0732">Signal</keyword>
<reference evidence="4 5" key="1">
    <citation type="submission" date="2014-04" db="EMBL/GenBank/DDBJ databases">
        <authorList>
            <consortium name="DOE Joint Genome Institute"/>
            <person name="Kuo A."/>
            <person name="Gay G."/>
            <person name="Dore J."/>
            <person name="Kohler A."/>
            <person name="Nagy L.G."/>
            <person name="Floudas D."/>
            <person name="Copeland A."/>
            <person name="Barry K.W."/>
            <person name="Cichocki N."/>
            <person name="Veneault-Fourrey C."/>
            <person name="LaButti K."/>
            <person name="Lindquist E.A."/>
            <person name="Lipzen A."/>
            <person name="Lundell T."/>
            <person name="Morin E."/>
            <person name="Murat C."/>
            <person name="Sun H."/>
            <person name="Tunlid A."/>
            <person name="Henrissat B."/>
            <person name="Grigoriev I.V."/>
            <person name="Hibbett D.S."/>
            <person name="Martin F."/>
            <person name="Nordberg H.P."/>
            <person name="Cantor M.N."/>
            <person name="Hua S.X."/>
        </authorList>
    </citation>
    <scope>NUCLEOTIDE SEQUENCE [LARGE SCALE GENOMIC DNA]</scope>
    <source>
        <strain evidence="5">h7</strain>
    </source>
</reference>
<proteinExistence type="predicted"/>
<dbReference type="CDD" id="cd22191">
    <property type="entry name" value="DPBB_RlpA_EXP_N-like"/>
    <property type="match status" value="1"/>
</dbReference>
<protein>
    <recommendedName>
        <fullName evidence="3">RlpA-like protein double-psi beta-barrel domain-containing protein</fullName>
    </recommendedName>
</protein>
<dbReference type="InterPro" id="IPR051477">
    <property type="entry name" value="Expansin_CellWall"/>
</dbReference>
<evidence type="ECO:0000256" key="1">
    <source>
        <dbReference type="ARBA" id="ARBA00022729"/>
    </source>
</evidence>
<feature type="domain" description="RlpA-like protein double-psi beta-barrel" evidence="3">
    <location>
        <begin position="48"/>
        <end position="110"/>
    </location>
</feature>
<dbReference type="Gene3D" id="2.40.40.10">
    <property type="entry name" value="RlpA-like domain"/>
    <property type="match status" value="1"/>
</dbReference>
<sequence length="115" mass="12295">MKFSKSFFVAAALCGIANAFNGDVTFYYPRVATGACGWYNNDNELVAALSIDQYGSGGNCGRAIRVDYQGKSVTVAAVDKCAGCQPNDIDLSPAAFDQLASRDAGRIAVNWYYVN</sequence>
<dbReference type="PANTHER" id="PTHR31836">
    <property type="match status" value="1"/>
</dbReference>
<feature type="chain" id="PRO_5002175874" description="RlpA-like protein double-psi beta-barrel domain-containing protein" evidence="2">
    <location>
        <begin position="20"/>
        <end position="115"/>
    </location>
</feature>
<dbReference type="STRING" id="686832.A0A0C3C0T4"/>
<dbReference type="Pfam" id="PF03330">
    <property type="entry name" value="DPBB_1"/>
    <property type="match status" value="1"/>
</dbReference>
<evidence type="ECO:0000313" key="5">
    <source>
        <dbReference type="Proteomes" id="UP000053424"/>
    </source>
</evidence>
<name>A0A0C3C0T4_HEBCY</name>
<evidence type="ECO:0000256" key="2">
    <source>
        <dbReference type="SAM" id="SignalP"/>
    </source>
</evidence>
<dbReference type="Proteomes" id="UP000053424">
    <property type="component" value="Unassembled WGS sequence"/>
</dbReference>
<gene>
    <name evidence="4" type="ORF">M413DRAFT_13082</name>
</gene>
<dbReference type="InterPro" id="IPR009009">
    <property type="entry name" value="RlpA-like_DPBB"/>
</dbReference>